<protein>
    <submittedName>
        <fullName evidence="2">Heat shock protein 70</fullName>
    </submittedName>
</protein>
<dbReference type="Proteomes" id="UP000887579">
    <property type="component" value="Unplaced"/>
</dbReference>
<accession>A0AC34FPX2</accession>
<dbReference type="WBParaSite" id="ES5_v2.g19212.t1">
    <property type="protein sequence ID" value="ES5_v2.g19212.t1"/>
    <property type="gene ID" value="ES5_v2.g19212"/>
</dbReference>
<name>A0AC34FPX2_9BILA</name>
<evidence type="ECO:0000313" key="2">
    <source>
        <dbReference type="WBParaSite" id="ES5_v2.g19212.t1"/>
    </source>
</evidence>
<evidence type="ECO:0000313" key="1">
    <source>
        <dbReference type="Proteomes" id="UP000887579"/>
    </source>
</evidence>
<reference evidence="2" key="1">
    <citation type="submission" date="2022-11" db="UniProtKB">
        <authorList>
            <consortium name="WormBaseParasite"/>
        </authorList>
    </citation>
    <scope>IDENTIFICATION</scope>
</reference>
<proteinExistence type="predicted"/>
<organism evidence="1 2">
    <name type="scientific">Panagrolaimus sp. ES5</name>
    <dbReference type="NCBI Taxonomy" id="591445"/>
    <lineage>
        <taxon>Eukaryota</taxon>
        <taxon>Metazoa</taxon>
        <taxon>Ecdysozoa</taxon>
        <taxon>Nematoda</taxon>
        <taxon>Chromadorea</taxon>
        <taxon>Rhabditida</taxon>
        <taxon>Tylenchina</taxon>
        <taxon>Panagrolaimomorpha</taxon>
        <taxon>Panagrolaimoidea</taxon>
        <taxon>Panagrolaimidae</taxon>
        <taxon>Panagrolaimus</taxon>
    </lineage>
</organism>
<sequence>MNSKGMDRGMGMMEYLDKVPDSHTEKLNFYFDENATVLMPEESQGTEKQRTEVKMAAPTISSANGRGGRSQGAARSGGNQRGQFRGGANKNGKVLYQDLKAGTADIQLDIDEKYILSETLDSITWRFTEEFRNIAGVNCRRVNGATKDSLYLIAYYSEEIPVSAGPALSHGLPGMILGLVIPEMHIQYWATNIAYTNKLVPSDWRDKKSKKMKLAEFSEIFGRYMPRIDLGTTNSCVAVMEGNEPVVITNNEGKRTTPSIVAFVEGGERKVGDPAKRQAITNPHKTIYSIKRFMGLSYDEAVKEAEHVPYNIVKGDNNTPRVEIDDRKYTPQEISAMILQKMKKTAEDFLGQEVTEAVITVPAYFNDAQRQATKEAGEIAGLS</sequence>